<comment type="caution">
    <text evidence="1">The sequence shown here is derived from an EMBL/GenBank/DDBJ whole genome shotgun (WGS) entry which is preliminary data.</text>
</comment>
<gene>
    <name evidence="1" type="ORF">HPB47_012699</name>
</gene>
<keyword evidence="2" id="KW-1185">Reference proteome</keyword>
<organism evidence="1 2">
    <name type="scientific">Ixodes persulcatus</name>
    <name type="common">Taiga tick</name>
    <dbReference type="NCBI Taxonomy" id="34615"/>
    <lineage>
        <taxon>Eukaryota</taxon>
        <taxon>Metazoa</taxon>
        <taxon>Ecdysozoa</taxon>
        <taxon>Arthropoda</taxon>
        <taxon>Chelicerata</taxon>
        <taxon>Arachnida</taxon>
        <taxon>Acari</taxon>
        <taxon>Parasitiformes</taxon>
        <taxon>Ixodida</taxon>
        <taxon>Ixodoidea</taxon>
        <taxon>Ixodidae</taxon>
        <taxon>Ixodinae</taxon>
        <taxon>Ixodes</taxon>
    </lineage>
</organism>
<sequence>RAKRCCPLTRVSWSRRDSPDSRRAMSSTSCSAVGCTNNPVRNPELQFHQFPRDRKRHNVWAVWVGAVRRIDFGRPSTPSSNAKLCSQHFTSDTYTRDLRLLIVAGLFTKHVSLKNDAVPSLFAYRPSAAHTIGRTQQ</sequence>
<feature type="non-terminal residue" evidence="1">
    <location>
        <position position="1"/>
    </location>
</feature>
<reference evidence="1 2" key="1">
    <citation type="journal article" date="2020" name="Cell">
        <title>Large-Scale Comparative Analyses of Tick Genomes Elucidate Their Genetic Diversity and Vector Capacities.</title>
        <authorList>
            <consortium name="Tick Genome and Microbiome Consortium (TIGMIC)"/>
            <person name="Jia N."/>
            <person name="Wang J."/>
            <person name="Shi W."/>
            <person name="Du L."/>
            <person name="Sun Y."/>
            <person name="Zhan W."/>
            <person name="Jiang J.F."/>
            <person name="Wang Q."/>
            <person name="Zhang B."/>
            <person name="Ji P."/>
            <person name="Bell-Sakyi L."/>
            <person name="Cui X.M."/>
            <person name="Yuan T.T."/>
            <person name="Jiang B.G."/>
            <person name="Yang W.F."/>
            <person name="Lam T.T."/>
            <person name="Chang Q.C."/>
            <person name="Ding S.J."/>
            <person name="Wang X.J."/>
            <person name="Zhu J.G."/>
            <person name="Ruan X.D."/>
            <person name="Zhao L."/>
            <person name="Wei J.T."/>
            <person name="Ye R.Z."/>
            <person name="Que T.C."/>
            <person name="Du C.H."/>
            <person name="Zhou Y.H."/>
            <person name="Cheng J.X."/>
            <person name="Dai P.F."/>
            <person name="Guo W.B."/>
            <person name="Han X.H."/>
            <person name="Huang E.J."/>
            <person name="Li L.F."/>
            <person name="Wei W."/>
            <person name="Gao Y.C."/>
            <person name="Liu J.Z."/>
            <person name="Shao H.Z."/>
            <person name="Wang X."/>
            <person name="Wang C.C."/>
            <person name="Yang T.C."/>
            <person name="Huo Q.B."/>
            <person name="Li W."/>
            <person name="Chen H.Y."/>
            <person name="Chen S.E."/>
            <person name="Zhou L.G."/>
            <person name="Ni X.B."/>
            <person name="Tian J.H."/>
            <person name="Sheng Y."/>
            <person name="Liu T."/>
            <person name="Pan Y.S."/>
            <person name="Xia L.Y."/>
            <person name="Li J."/>
            <person name="Zhao F."/>
            <person name="Cao W.C."/>
        </authorList>
    </citation>
    <scope>NUCLEOTIDE SEQUENCE [LARGE SCALE GENOMIC DNA]</scope>
    <source>
        <strain evidence="1">Iper-2018</strain>
    </source>
</reference>
<evidence type="ECO:0000313" key="2">
    <source>
        <dbReference type="Proteomes" id="UP000805193"/>
    </source>
</evidence>
<proteinExistence type="predicted"/>
<dbReference type="Proteomes" id="UP000805193">
    <property type="component" value="Unassembled WGS sequence"/>
</dbReference>
<evidence type="ECO:0000313" key="1">
    <source>
        <dbReference type="EMBL" id="KAG0410184.1"/>
    </source>
</evidence>
<feature type="non-terminal residue" evidence="1">
    <location>
        <position position="137"/>
    </location>
</feature>
<dbReference type="EMBL" id="JABSTQ010011546">
    <property type="protein sequence ID" value="KAG0410184.1"/>
    <property type="molecule type" value="Genomic_DNA"/>
</dbReference>
<name>A0AC60NSY0_IXOPE</name>
<protein>
    <submittedName>
        <fullName evidence="1">Uncharacterized protein</fullName>
    </submittedName>
</protein>
<accession>A0AC60NSY0</accession>